<dbReference type="EMBL" id="JANIID010000022">
    <property type="protein sequence ID" value="MCQ8772537.1"/>
    <property type="molecule type" value="Genomic_DNA"/>
</dbReference>
<reference evidence="5" key="1">
    <citation type="submission" date="2022-06" db="EMBL/GenBank/DDBJ databases">
        <title>WGS of actinobacteria.</title>
        <authorList>
            <person name="Thawai C."/>
        </authorList>
    </citation>
    <scope>NUCLEOTIDE SEQUENCE</scope>
    <source>
        <strain evidence="5">AA8</strain>
    </source>
</reference>
<dbReference type="PANTHER" id="PTHR34384:SF5">
    <property type="entry name" value="L-2,3-DIAMINOPROPANOATE--CITRATE LIGASE"/>
    <property type="match status" value="1"/>
</dbReference>
<dbReference type="RefSeq" id="WP_168093013.1">
    <property type="nucleotide sequence ID" value="NZ_JAATER010000112.1"/>
</dbReference>
<evidence type="ECO:0000256" key="1">
    <source>
        <dbReference type="ARBA" id="ARBA00004924"/>
    </source>
</evidence>
<evidence type="ECO:0000259" key="3">
    <source>
        <dbReference type="Pfam" id="PF04183"/>
    </source>
</evidence>
<dbReference type="InterPro" id="IPR007310">
    <property type="entry name" value="Aerobactin_biosyn_IucA/IucC_N"/>
</dbReference>
<feature type="domain" description="Aerobactin siderophore biosynthesis IucA/IucC-like C-terminal" evidence="4">
    <location>
        <begin position="392"/>
        <end position="548"/>
    </location>
</feature>
<name>A0A9X2LKJ2_9ACTN</name>
<dbReference type="GO" id="GO:0019290">
    <property type="term" value="P:siderophore biosynthetic process"/>
    <property type="evidence" value="ECO:0007669"/>
    <property type="project" value="InterPro"/>
</dbReference>
<comment type="caution">
    <text evidence="5">The sequence shown here is derived from an EMBL/GenBank/DDBJ whole genome shotgun (WGS) entry which is preliminary data.</text>
</comment>
<dbReference type="Proteomes" id="UP001142374">
    <property type="component" value="Unassembled WGS sequence"/>
</dbReference>
<proteinExistence type="inferred from homology"/>
<dbReference type="PANTHER" id="PTHR34384">
    <property type="entry name" value="L-2,3-DIAMINOPROPANOATE--CITRATE LIGASE"/>
    <property type="match status" value="1"/>
</dbReference>
<dbReference type="InterPro" id="IPR022770">
    <property type="entry name" value="IucA/IucC-like_C"/>
</dbReference>
<evidence type="ECO:0000256" key="2">
    <source>
        <dbReference type="ARBA" id="ARBA00007832"/>
    </source>
</evidence>
<dbReference type="GO" id="GO:0016881">
    <property type="term" value="F:acid-amino acid ligase activity"/>
    <property type="evidence" value="ECO:0007669"/>
    <property type="project" value="UniProtKB-ARBA"/>
</dbReference>
<dbReference type="Gene3D" id="1.10.510.40">
    <property type="match status" value="1"/>
</dbReference>
<evidence type="ECO:0000259" key="4">
    <source>
        <dbReference type="Pfam" id="PF06276"/>
    </source>
</evidence>
<dbReference type="InterPro" id="IPR037455">
    <property type="entry name" value="LucA/IucC-like"/>
</dbReference>
<keyword evidence="6" id="KW-1185">Reference proteome</keyword>
<sequence length="582" mass="62833">MSLTSTDVVEDDLLRRVLSTLLREDAYGLRRHALTEHRPDGDWLHLRTADGTVLLPVGPDGFQCEVRAREPLVETGDGVLTGLRPVLTRLRAAVPPEDRAGYDAFLAECEEALAAARLHDRVRDGVTAHLAQTYGERTDGWTGPGGSLAYDTLAAYRDHPVYPTGRSRAGLSEDELRAYAPEFHPSFALRWLALPHGAVRGDRSGLPSWWPTPAGLGLSGLDATHVALPVHPLTAAGPLDAALRETGLSGSARFAEKPWLEVLPTLSTRTVAVADDPAVHLKLPLATATLGLRNRRTIKPGTLLDGETGQRLLEELMTHEPRFAGRILLADERTHLQSDHELLAVLARRYPAGLQDAHVLPVAALLARTPGGSLVADELADRYYDGSLAALLDAYLTLLLDWHTTLFSYGIGLESHQQNTSLVLDAPGGRTRMRLLLKDNDGPRVHGVRLAARLGGEAADLLGFDDRRILVAGDGPVADVFATITVHLCAAAPLFELARLGRAPLGELLARLRDRLAEAVDRTARTAPGAAAVLRARVLDADRLPVKAMVTAGTLLTKERSGAADINKHYVQGPNYLREAGR</sequence>
<comment type="similarity">
    <text evidence="2">Belongs to the IucA/IucC family.</text>
</comment>
<dbReference type="Pfam" id="PF06276">
    <property type="entry name" value="FhuF"/>
    <property type="match status" value="1"/>
</dbReference>
<accession>A0A9X2LKJ2</accession>
<dbReference type="Pfam" id="PF04183">
    <property type="entry name" value="IucA_IucC"/>
    <property type="match status" value="1"/>
</dbReference>
<dbReference type="AlphaFoldDB" id="A0A9X2LKJ2"/>
<evidence type="ECO:0000313" key="6">
    <source>
        <dbReference type="Proteomes" id="UP001142374"/>
    </source>
</evidence>
<protein>
    <submittedName>
        <fullName evidence="5">IucA/IucC family siderophore biosynthesis protein</fullName>
    </submittedName>
</protein>
<organism evidence="5 6">
    <name type="scientific">Streptomyces telluris</name>
    <dbReference type="NCBI Taxonomy" id="2720021"/>
    <lineage>
        <taxon>Bacteria</taxon>
        <taxon>Bacillati</taxon>
        <taxon>Actinomycetota</taxon>
        <taxon>Actinomycetes</taxon>
        <taxon>Kitasatosporales</taxon>
        <taxon>Streptomycetaceae</taxon>
        <taxon>Streptomyces</taxon>
    </lineage>
</organism>
<comment type="pathway">
    <text evidence="1">Siderophore biosynthesis.</text>
</comment>
<gene>
    <name evidence="5" type="ORF">NQU55_22595</name>
</gene>
<evidence type="ECO:0000313" key="5">
    <source>
        <dbReference type="EMBL" id="MCQ8772537.1"/>
    </source>
</evidence>
<feature type="domain" description="Aerobactin siderophore biosynthesis IucA/IucC N-terminal" evidence="3">
    <location>
        <begin position="155"/>
        <end position="367"/>
    </location>
</feature>